<evidence type="ECO:0000256" key="1">
    <source>
        <dbReference type="ARBA" id="ARBA00004141"/>
    </source>
</evidence>
<reference evidence="10" key="1">
    <citation type="submission" date="2021-02" db="EMBL/GenBank/DDBJ databases">
        <authorList>
            <person name="Nowell W R."/>
        </authorList>
    </citation>
    <scope>NUCLEOTIDE SEQUENCE</scope>
</reference>
<comment type="caution">
    <text evidence="10">The sequence shown here is derived from an EMBL/GenBank/DDBJ whole genome shotgun (WGS) entry which is preliminary data.</text>
</comment>
<feature type="transmembrane region" description="Helical" evidence="8">
    <location>
        <begin position="127"/>
        <end position="153"/>
    </location>
</feature>
<organism evidence="10 11">
    <name type="scientific">Adineta ricciae</name>
    <name type="common">Rotifer</name>
    <dbReference type="NCBI Taxonomy" id="249248"/>
    <lineage>
        <taxon>Eukaryota</taxon>
        <taxon>Metazoa</taxon>
        <taxon>Spiralia</taxon>
        <taxon>Gnathifera</taxon>
        <taxon>Rotifera</taxon>
        <taxon>Eurotatoria</taxon>
        <taxon>Bdelloidea</taxon>
        <taxon>Adinetida</taxon>
        <taxon>Adinetidae</taxon>
        <taxon>Adineta</taxon>
    </lineage>
</organism>
<feature type="transmembrane region" description="Helical" evidence="8">
    <location>
        <begin position="6"/>
        <end position="33"/>
    </location>
</feature>
<evidence type="ECO:0000256" key="8">
    <source>
        <dbReference type="SAM" id="Phobius"/>
    </source>
</evidence>
<keyword evidence="7" id="KW-0807">Transducer</keyword>
<keyword evidence="4" id="KW-0297">G-protein coupled receptor</keyword>
<evidence type="ECO:0000313" key="10">
    <source>
        <dbReference type="EMBL" id="CAF1006256.1"/>
    </source>
</evidence>
<proteinExistence type="predicted"/>
<evidence type="ECO:0000256" key="3">
    <source>
        <dbReference type="ARBA" id="ARBA00022989"/>
    </source>
</evidence>
<sequence length="314" mass="36314">MSLSYIHSILSFFSIPLIILFGVIGNLLSILIFTRPSLRRSCSIYFLAGSVNCLVILLFGALTRWLSVGYINFNPTTTSLSYCRFRSYFVYVIYNLSPYFTACITIDRFCSSSSSASIRRLSSRVKLAYIVVLMVILITFIAYSHMLVGFTIVNSVCRAQSEFYAEFFPFFTTGYYFFSILLIIFFGFGTIYNIRSQRRKVRAITVVENRQIRGDTQLFLLLFVHVMCYISLALPYHISLVIGATYSTLLVNPTFQFIQNLTIILLYLSQAINFYVFTLTANLYRKELFNLLRKVKAKYWDKQLVIHFGQNTVY</sequence>
<dbReference type="Gene3D" id="1.20.1070.10">
    <property type="entry name" value="Rhodopsin 7-helix transmembrane proteins"/>
    <property type="match status" value="1"/>
</dbReference>
<keyword evidence="6" id="KW-0675">Receptor</keyword>
<dbReference type="OrthoDB" id="9990906at2759"/>
<dbReference type="AlphaFoldDB" id="A0A814H8R0"/>
<evidence type="ECO:0000256" key="2">
    <source>
        <dbReference type="ARBA" id="ARBA00022692"/>
    </source>
</evidence>
<dbReference type="GO" id="GO:0005886">
    <property type="term" value="C:plasma membrane"/>
    <property type="evidence" value="ECO:0007669"/>
    <property type="project" value="TreeGrafter"/>
</dbReference>
<dbReference type="GO" id="GO:0004930">
    <property type="term" value="F:G protein-coupled receptor activity"/>
    <property type="evidence" value="ECO:0007669"/>
    <property type="project" value="UniProtKB-KW"/>
</dbReference>
<feature type="transmembrane region" description="Helical" evidence="8">
    <location>
        <begin position="258"/>
        <end position="284"/>
    </location>
</feature>
<dbReference type="Pfam" id="PF00001">
    <property type="entry name" value="7tm_1"/>
    <property type="match status" value="1"/>
</dbReference>
<dbReference type="PROSITE" id="PS50262">
    <property type="entry name" value="G_PROTEIN_RECEP_F1_2"/>
    <property type="match status" value="1"/>
</dbReference>
<feature type="transmembrane region" description="Helical" evidence="8">
    <location>
        <begin position="45"/>
        <end position="68"/>
    </location>
</feature>
<feature type="transmembrane region" description="Helical" evidence="8">
    <location>
        <begin position="173"/>
        <end position="194"/>
    </location>
</feature>
<keyword evidence="3 8" id="KW-1133">Transmembrane helix</keyword>
<evidence type="ECO:0000256" key="5">
    <source>
        <dbReference type="ARBA" id="ARBA00023136"/>
    </source>
</evidence>
<feature type="transmembrane region" description="Helical" evidence="8">
    <location>
        <begin position="88"/>
        <end position="106"/>
    </location>
</feature>
<dbReference type="SUPFAM" id="SSF81321">
    <property type="entry name" value="Family A G protein-coupled receptor-like"/>
    <property type="match status" value="1"/>
</dbReference>
<gene>
    <name evidence="10" type="ORF">EDS130_LOCUS15148</name>
</gene>
<evidence type="ECO:0000256" key="4">
    <source>
        <dbReference type="ARBA" id="ARBA00023040"/>
    </source>
</evidence>
<protein>
    <recommendedName>
        <fullName evidence="9">G-protein coupled receptors family 1 profile domain-containing protein</fullName>
    </recommendedName>
</protein>
<name>A0A814H8R0_ADIRI</name>
<dbReference type="InterPro" id="IPR000276">
    <property type="entry name" value="GPCR_Rhodpsn"/>
</dbReference>
<comment type="subcellular location">
    <subcellularLocation>
        <location evidence="1">Membrane</location>
        <topology evidence="1">Multi-pass membrane protein</topology>
    </subcellularLocation>
</comment>
<evidence type="ECO:0000259" key="9">
    <source>
        <dbReference type="PROSITE" id="PS50262"/>
    </source>
</evidence>
<evidence type="ECO:0000256" key="7">
    <source>
        <dbReference type="ARBA" id="ARBA00023224"/>
    </source>
</evidence>
<accession>A0A814H8R0</accession>
<dbReference type="InterPro" id="IPR017452">
    <property type="entry name" value="GPCR_Rhodpsn_7TM"/>
</dbReference>
<dbReference type="PANTHER" id="PTHR24243">
    <property type="entry name" value="G-PROTEIN COUPLED RECEPTOR"/>
    <property type="match status" value="1"/>
</dbReference>
<keyword evidence="2 8" id="KW-0812">Transmembrane</keyword>
<feature type="domain" description="G-protein coupled receptors family 1 profile" evidence="9">
    <location>
        <begin position="25"/>
        <end position="277"/>
    </location>
</feature>
<evidence type="ECO:0000313" key="11">
    <source>
        <dbReference type="Proteomes" id="UP000663852"/>
    </source>
</evidence>
<dbReference type="PANTHER" id="PTHR24243:SF230">
    <property type="entry name" value="G-PROTEIN COUPLED RECEPTORS FAMILY 1 PROFILE DOMAIN-CONTAINING PROTEIN"/>
    <property type="match status" value="1"/>
</dbReference>
<dbReference type="Proteomes" id="UP000663852">
    <property type="component" value="Unassembled WGS sequence"/>
</dbReference>
<keyword evidence="5 8" id="KW-0472">Membrane</keyword>
<dbReference type="EMBL" id="CAJNOJ010000063">
    <property type="protein sequence ID" value="CAF1006256.1"/>
    <property type="molecule type" value="Genomic_DNA"/>
</dbReference>
<feature type="transmembrane region" description="Helical" evidence="8">
    <location>
        <begin position="218"/>
        <end position="238"/>
    </location>
</feature>
<evidence type="ECO:0000256" key="6">
    <source>
        <dbReference type="ARBA" id="ARBA00023170"/>
    </source>
</evidence>
<dbReference type="PRINTS" id="PR00237">
    <property type="entry name" value="GPCRRHODOPSN"/>
</dbReference>